<proteinExistence type="predicted"/>
<dbReference type="InterPro" id="IPR029068">
    <property type="entry name" value="Glyas_Bleomycin-R_OHBP_Dase"/>
</dbReference>
<evidence type="ECO:0000313" key="3">
    <source>
        <dbReference type="Proteomes" id="UP001385809"/>
    </source>
</evidence>
<keyword evidence="3" id="KW-1185">Reference proteome</keyword>
<sequence>MHGVYLENVVRDARDPGALGRFWAATLGLTALTDEPGVHEARLDLGDHYLDLCFQQVADPSSSPARLHLDLRGGGEQQEVVDRLLALGAVPVDIGQGDVPWTVLADPGGEPFCVMEDRPVYRQGGPLAGLPLHSADPERDAGFWAAVTGWERAEGTPGIPSLRHPSGDGPLLELCPEPAAKSGKNRIHVDVRAEASDADPAARVLALGATLLADPAGLPWTVFADPSGNEFCVLDARP</sequence>
<protein>
    <submittedName>
        <fullName evidence="2">VOC family protein</fullName>
    </submittedName>
</protein>
<reference evidence="2 3" key="1">
    <citation type="submission" date="2024-03" db="EMBL/GenBank/DDBJ databases">
        <title>Actinomycetospora sp. OC33-EN08, a novel actinomycete isolated from wild orchid (Aerides multiflora).</title>
        <authorList>
            <person name="Suriyachadkun C."/>
        </authorList>
    </citation>
    <scope>NUCLEOTIDE SEQUENCE [LARGE SCALE GENOMIC DNA]</scope>
    <source>
        <strain evidence="2 3">OC33-EN08</strain>
    </source>
</reference>
<dbReference type="RefSeq" id="WP_337696267.1">
    <property type="nucleotide sequence ID" value="NZ_JBBEGN010000008.1"/>
</dbReference>
<accession>A0ABU8MQM8</accession>
<dbReference type="EMBL" id="JBBEGN010000008">
    <property type="protein sequence ID" value="MEJ2869619.1"/>
    <property type="molecule type" value="Genomic_DNA"/>
</dbReference>
<feature type="domain" description="VOC" evidence="1">
    <location>
        <begin position="5"/>
        <end position="117"/>
    </location>
</feature>
<comment type="caution">
    <text evidence="2">The sequence shown here is derived from an EMBL/GenBank/DDBJ whole genome shotgun (WGS) entry which is preliminary data.</text>
</comment>
<dbReference type="InterPro" id="IPR037523">
    <property type="entry name" value="VOC_core"/>
</dbReference>
<dbReference type="PANTHER" id="PTHR35908">
    <property type="entry name" value="HYPOTHETICAL FUSION PROTEIN"/>
    <property type="match status" value="1"/>
</dbReference>
<dbReference type="PANTHER" id="PTHR35908:SF1">
    <property type="entry name" value="CONSERVED PROTEIN"/>
    <property type="match status" value="1"/>
</dbReference>
<evidence type="ECO:0000313" key="2">
    <source>
        <dbReference type="EMBL" id="MEJ2869619.1"/>
    </source>
</evidence>
<organism evidence="2 3">
    <name type="scientific">Actinomycetospora aurantiaca</name>
    <dbReference type="NCBI Taxonomy" id="3129233"/>
    <lineage>
        <taxon>Bacteria</taxon>
        <taxon>Bacillati</taxon>
        <taxon>Actinomycetota</taxon>
        <taxon>Actinomycetes</taxon>
        <taxon>Pseudonocardiales</taxon>
        <taxon>Pseudonocardiaceae</taxon>
        <taxon>Actinomycetospora</taxon>
    </lineage>
</organism>
<dbReference type="SUPFAM" id="SSF54593">
    <property type="entry name" value="Glyoxalase/Bleomycin resistance protein/Dihydroxybiphenyl dioxygenase"/>
    <property type="match status" value="2"/>
</dbReference>
<gene>
    <name evidence="2" type="ORF">WCD74_17735</name>
</gene>
<evidence type="ECO:0000259" key="1">
    <source>
        <dbReference type="PROSITE" id="PS51819"/>
    </source>
</evidence>
<dbReference type="Proteomes" id="UP001385809">
    <property type="component" value="Unassembled WGS sequence"/>
</dbReference>
<name>A0ABU8MQM8_9PSEU</name>
<dbReference type="InterPro" id="IPR041581">
    <property type="entry name" value="Glyoxalase_6"/>
</dbReference>
<dbReference type="Pfam" id="PF18029">
    <property type="entry name" value="Glyoxalase_6"/>
    <property type="match status" value="2"/>
</dbReference>
<dbReference type="Gene3D" id="3.10.180.10">
    <property type="entry name" value="2,3-Dihydroxybiphenyl 1,2-Dioxygenase, domain 1"/>
    <property type="match status" value="2"/>
</dbReference>
<dbReference type="PROSITE" id="PS51819">
    <property type="entry name" value="VOC"/>
    <property type="match status" value="1"/>
</dbReference>